<protein>
    <submittedName>
        <fullName evidence="2">HNH endonuclease</fullName>
    </submittedName>
</protein>
<evidence type="ECO:0000313" key="2">
    <source>
        <dbReference type="EMBL" id="MBN7821213.1"/>
    </source>
</evidence>
<keyword evidence="2" id="KW-0255">Endonuclease</keyword>
<evidence type="ECO:0000313" key="3">
    <source>
        <dbReference type="Proteomes" id="UP000663992"/>
    </source>
</evidence>
<keyword evidence="2" id="KW-0378">Hydrolase</keyword>
<keyword evidence="3" id="KW-1185">Reference proteome</keyword>
<reference evidence="2 3" key="1">
    <citation type="submission" date="2021-03" db="EMBL/GenBank/DDBJ databases">
        <title>novel species isolated from a fishpond in China.</title>
        <authorList>
            <person name="Lu H."/>
            <person name="Cai Z."/>
        </authorList>
    </citation>
    <scope>NUCLEOTIDE SEQUENCE [LARGE SCALE GENOMIC DNA]</scope>
    <source>
        <strain evidence="2 3">Y57</strain>
    </source>
</reference>
<dbReference type="CDD" id="cd00085">
    <property type="entry name" value="HNHc"/>
    <property type="match status" value="1"/>
</dbReference>
<proteinExistence type="predicted"/>
<dbReference type="Proteomes" id="UP000663992">
    <property type="component" value="Unassembled WGS sequence"/>
</dbReference>
<dbReference type="InterPro" id="IPR002711">
    <property type="entry name" value="HNH"/>
</dbReference>
<sequence length="224" mass="26209">MRNLQKLAEPDILATNHVVWLEQYRADKTNSTKKNRYRHKEIKQQLKDETGHKCVYCESKIGHNTPGDIEHKIPSSKDENQHFVWFNLTIACTECNRRKNDYYVVGNEFLDPYSDDVEGMLEHHGPLVYWKSANVRAETTIRTLELNGYSRQQLIERKINKIEEFNNLIERFLSNSGALKMLLWRQIEEMIDKKSEYSAMLLETVEKKGITSQSTRTSLRSAGV</sequence>
<accession>A0ABS3CVQ9</accession>
<dbReference type="Gene3D" id="1.10.30.50">
    <property type="match status" value="1"/>
</dbReference>
<feature type="domain" description="HNH" evidence="1">
    <location>
        <begin position="54"/>
        <end position="101"/>
    </location>
</feature>
<dbReference type="RefSeq" id="WP_206595166.1">
    <property type="nucleotide sequence ID" value="NZ_JAFKCS010000016.1"/>
</dbReference>
<comment type="caution">
    <text evidence="2">The sequence shown here is derived from an EMBL/GenBank/DDBJ whole genome shotgun (WGS) entry which is preliminary data.</text>
</comment>
<keyword evidence="2" id="KW-0540">Nuclease</keyword>
<dbReference type="EMBL" id="JAFKCS010000016">
    <property type="protein sequence ID" value="MBN7821213.1"/>
    <property type="molecule type" value="Genomic_DNA"/>
</dbReference>
<organism evidence="2 3">
    <name type="scientific">Bowmanella yangjiangensis</name>
    <dbReference type="NCBI Taxonomy" id="2811230"/>
    <lineage>
        <taxon>Bacteria</taxon>
        <taxon>Pseudomonadati</taxon>
        <taxon>Pseudomonadota</taxon>
        <taxon>Gammaproteobacteria</taxon>
        <taxon>Alteromonadales</taxon>
        <taxon>Alteromonadaceae</taxon>
        <taxon>Bowmanella</taxon>
    </lineage>
</organism>
<gene>
    <name evidence="2" type="ORF">J0A65_15175</name>
</gene>
<dbReference type="GO" id="GO:0004519">
    <property type="term" value="F:endonuclease activity"/>
    <property type="evidence" value="ECO:0007669"/>
    <property type="project" value="UniProtKB-KW"/>
</dbReference>
<evidence type="ECO:0000259" key="1">
    <source>
        <dbReference type="Pfam" id="PF01844"/>
    </source>
</evidence>
<dbReference type="InterPro" id="IPR003615">
    <property type="entry name" value="HNH_nuc"/>
</dbReference>
<dbReference type="Pfam" id="PF01844">
    <property type="entry name" value="HNH"/>
    <property type="match status" value="1"/>
</dbReference>
<name>A0ABS3CVQ9_9ALTE</name>